<protein>
    <recommendedName>
        <fullName evidence="3">HTH-like domain-containing protein</fullName>
    </recommendedName>
</protein>
<evidence type="ECO:0008006" key="3">
    <source>
        <dbReference type="Google" id="ProtNLM"/>
    </source>
</evidence>
<accession>A0A4U8Z5A7</accession>
<gene>
    <name evidence="1" type="ORF">MTUNDRAET4_3864</name>
</gene>
<evidence type="ECO:0000313" key="2">
    <source>
        <dbReference type="Proteomes" id="UP000294360"/>
    </source>
</evidence>
<reference evidence="1 2" key="1">
    <citation type="submission" date="2019-03" db="EMBL/GenBank/DDBJ databases">
        <authorList>
            <person name="Kox A.R. M."/>
        </authorList>
    </citation>
    <scope>NUCLEOTIDE SEQUENCE [LARGE SCALE GENOMIC DNA]</scope>
    <source>
        <strain evidence="1">MTUNDRAET4 annotated genome</strain>
    </source>
</reference>
<dbReference type="EMBL" id="LR536450">
    <property type="protein sequence ID" value="VFU10745.1"/>
    <property type="molecule type" value="Genomic_DNA"/>
</dbReference>
<organism evidence="1 2">
    <name type="scientific">Methylocella tundrae</name>
    <dbReference type="NCBI Taxonomy" id="227605"/>
    <lineage>
        <taxon>Bacteria</taxon>
        <taxon>Pseudomonadati</taxon>
        <taxon>Pseudomonadota</taxon>
        <taxon>Alphaproteobacteria</taxon>
        <taxon>Hyphomicrobiales</taxon>
        <taxon>Beijerinckiaceae</taxon>
        <taxon>Methylocella</taxon>
    </lineage>
</organism>
<dbReference type="Proteomes" id="UP000294360">
    <property type="component" value="Chromosome"/>
</dbReference>
<evidence type="ECO:0000313" key="1">
    <source>
        <dbReference type="EMBL" id="VFU10745.1"/>
    </source>
</evidence>
<name>A0A4U8Z5A7_METTU</name>
<dbReference type="AlphaFoldDB" id="A0A4U8Z5A7"/>
<sequence>MMRPLALGCNVIPPGSKPAAMRAASTGAKLLFSAVSAADCGQLTVDIIELAEAYGSYGYRRITALLGHAGWAVNAIDNASV</sequence>
<proteinExistence type="predicted"/>
<dbReference type="KEGG" id="mtun:MTUNDRAET4_3864"/>